<comment type="caution">
    <text evidence="4">The sequence shown here is derived from an EMBL/GenBank/DDBJ whole genome shotgun (WGS) entry which is preliminary data.</text>
</comment>
<dbReference type="InterPro" id="IPR016159">
    <property type="entry name" value="Cullin_repeat-like_dom_sf"/>
</dbReference>
<dbReference type="InParanoid" id="A0A286UQP2"/>
<protein>
    <recommendedName>
        <fullName evidence="3">Cullin N-terminal domain-containing protein</fullName>
    </recommendedName>
</protein>
<feature type="compositionally biased region" description="Polar residues" evidence="2">
    <location>
        <begin position="11"/>
        <end position="26"/>
    </location>
</feature>
<dbReference type="Gene3D" id="1.20.1310.10">
    <property type="entry name" value="Cullin Repeats"/>
    <property type="match status" value="1"/>
</dbReference>
<feature type="compositionally biased region" description="Basic residues" evidence="2">
    <location>
        <begin position="270"/>
        <end position="282"/>
    </location>
</feature>
<dbReference type="AlphaFoldDB" id="A0A286UQP2"/>
<organism evidence="4 5">
    <name type="scientific">Pyrrhoderma noxium</name>
    <dbReference type="NCBI Taxonomy" id="2282107"/>
    <lineage>
        <taxon>Eukaryota</taxon>
        <taxon>Fungi</taxon>
        <taxon>Dikarya</taxon>
        <taxon>Basidiomycota</taxon>
        <taxon>Agaricomycotina</taxon>
        <taxon>Agaricomycetes</taxon>
        <taxon>Hymenochaetales</taxon>
        <taxon>Hymenochaetaceae</taxon>
        <taxon>Pyrrhoderma</taxon>
    </lineage>
</organism>
<sequence>MASKGKGRASENVSLSPMPNPSAGSANPSVSFPALWNYLEPALDHIVRSPSNDPKRAPTIEVAYHMGIHTAVYNYFTSAGRFDMNALGAPQLQHLKGSDTQGNPPHGADLYEKLDKYYKDVCQELLASAPVDDSELLDYLLPCFSRFSAGTQSVHRLLNYVNRHYVKRAVDDDHGWLRLTDMVDVVAHFLENGGSSDSPREHLQSRLRERRFKELKKWGYQEGDPPEFLQTAEAAAEAASKPDRIVPLGSMAYRRFREEVIKPLMAVPKVRKGKKKYKKHHGSSVSSTDTSSHGGGDSTGPKSRLGRAVRDLIEAEDNESLETRRETATKVNEMLKTVGIPNDLSLRKKLGKFSSQPKG</sequence>
<accession>A0A286UQP2</accession>
<name>A0A286UQP2_9AGAM</name>
<dbReference type="Proteomes" id="UP000217199">
    <property type="component" value="Unassembled WGS sequence"/>
</dbReference>
<proteinExistence type="inferred from homology"/>
<evidence type="ECO:0000256" key="2">
    <source>
        <dbReference type="SAM" id="MobiDB-lite"/>
    </source>
</evidence>
<dbReference type="InterPro" id="IPR001373">
    <property type="entry name" value="Cullin_N"/>
</dbReference>
<evidence type="ECO:0000256" key="1">
    <source>
        <dbReference type="ARBA" id="ARBA00006019"/>
    </source>
</evidence>
<dbReference type="OrthoDB" id="27073at2759"/>
<feature type="domain" description="Cullin N-terminal" evidence="3">
    <location>
        <begin position="36"/>
        <end position="168"/>
    </location>
</feature>
<dbReference type="STRING" id="2282107.A0A286UQP2"/>
<evidence type="ECO:0000259" key="3">
    <source>
        <dbReference type="Pfam" id="PF00888"/>
    </source>
</evidence>
<evidence type="ECO:0000313" key="4">
    <source>
        <dbReference type="EMBL" id="PAV21795.1"/>
    </source>
</evidence>
<reference evidence="4 5" key="1">
    <citation type="journal article" date="2017" name="Mol. Ecol.">
        <title>Comparative and population genomic landscape of Phellinus noxius: A hypervariable fungus causing root rot in trees.</title>
        <authorList>
            <person name="Chung C.L."/>
            <person name="Lee T.J."/>
            <person name="Akiba M."/>
            <person name="Lee H.H."/>
            <person name="Kuo T.H."/>
            <person name="Liu D."/>
            <person name="Ke H.M."/>
            <person name="Yokoi T."/>
            <person name="Roa M.B."/>
            <person name="Lu M.J."/>
            <person name="Chang Y.Y."/>
            <person name="Ann P.J."/>
            <person name="Tsai J.N."/>
            <person name="Chen C.Y."/>
            <person name="Tzean S.S."/>
            <person name="Ota Y."/>
            <person name="Hattori T."/>
            <person name="Sahashi N."/>
            <person name="Liou R.F."/>
            <person name="Kikuchi T."/>
            <person name="Tsai I.J."/>
        </authorList>
    </citation>
    <scope>NUCLEOTIDE SEQUENCE [LARGE SCALE GENOMIC DNA]</scope>
    <source>
        <strain evidence="4 5">FFPRI411160</strain>
    </source>
</reference>
<feature type="region of interest" description="Disordered" evidence="2">
    <location>
        <begin position="1"/>
        <end position="26"/>
    </location>
</feature>
<dbReference type="Pfam" id="PF00888">
    <property type="entry name" value="Cullin"/>
    <property type="match status" value="1"/>
</dbReference>
<gene>
    <name evidence="4" type="ORF">PNOK_0175200</name>
</gene>
<dbReference type="SUPFAM" id="SSF74788">
    <property type="entry name" value="Cullin repeat-like"/>
    <property type="match status" value="1"/>
</dbReference>
<feature type="compositionally biased region" description="Low complexity" evidence="2">
    <location>
        <begin position="283"/>
        <end position="292"/>
    </location>
</feature>
<dbReference type="EMBL" id="NBII01000002">
    <property type="protein sequence ID" value="PAV21795.1"/>
    <property type="molecule type" value="Genomic_DNA"/>
</dbReference>
<feature type="region of interest" description="Disordered" evidence="2">
    <location>
        <begin position="270"/>
        <end position="334"/>
    </location>
</feature>
<keyword evidence="5" id="KW-1185">Reference proteome</keyword>
<evidence type="ECO:0000313" key="5">
    <source>
        <dbReference type="Proteomes" id="UP000217199"/>
    </source>
</evidence>
<comment type="similarity">
    <text evidence="1">Belongs to the cullin family.</text>
</comment>